<dbReference type="Gene3D" id="2.60.40.10">
    <property type="entry name" value="Immunoglobulins"/>
    <property type="match status" value="2"/>
</dbReference>
<feature type="region of interest" description="Disordered" evidence="15">
    <location>
        <begin position="1"/>
        <end position="21"/>
    </location>
</feature>
<feature type="non-terminal residue" evidence="18">
    <location>
        <position position="1"/>
    </location>
</feature>
<evidence type="ECO:0000256" key="4">
    <source>
        <dbReference type="ARBA" id="ARBA00022729"/>
    </source>
</evidence>
<dbReference type="Proteomes" id="UP000700334">
    <property type="component" value="Unassembled WGS sequence"/>
</dbReference>
<evidence type="ECO:0000256" key="5">
    <source>
        <dbReference type="ARBA" id="ARBA00022737"/>
    </source>
</evidence>
<evidence type="ECO:0000256" key="8">
    <source>
        <dbReference type="ARBA" id="ARBA00023157"/>
    </source>
</evidence>
<gene>
    <name evidence="18" type="ORF">J0S82_009153</name>
</gene>
<dbReference type="InterPro" id="IPR003961">
    <property type="entry name" value="FN3_dom"/>
</dbReference>
<comment type="caution">
    <text evidence="18">The sequence shown here is derived from an EMBL/GenBank/DDBJ whole genome shotgun (WGS) entry which is preliminary data.</text>
</comment>
<dbReference type="OrthoDB" id="8945484at2759"/>
<dbReference type="SUPFAM" id="SSF49265">
    <property type="entry name" value="Fibronectin type III"/>
    <property type="match status" value="1"/>
</dbReference>
<feature type="transmembrane region" description="Helical" evidence="16">
    <location>
        <begin position="484"/>
        <end position="506"/>
    </location>
</feature>
<dbReference type="GO" id="GO:0009897">
    <property type="term" value="C:external side of plasma membrane"/>
    <property type="evidence" value="ECO:0007669"/>
    <property type="project" value="TreeGrafter"/>
</dbReference>
<comment type="subunit">
    <text evidence="12">Dimer or oligomer; disulfide-linked. Interacts with IL12RB2 to form the high affinity IL12 receptor. Heterodimer with IL23R; in presence of IL23. The heterodimer forms the IL23 receptor.</text>
</comment>
<sequence length="618" mass="67707">THTLALLKSPGSPPDSDSGPRDLSCYRIQRDRYECSWHYKDSGSEVSHYLRCCRKAGRCCYFEAGSATTLQFSDQDGVSVLREVTFWVESRGANRTEKSAEVNVTLNKWVKYDPPENTKVSRSAGQLSVTWEPPAHQNDAEVQFRHRLPGSPWKLVSVSPRSGVFTGPSQGGFISRMVTVEGRMMLALVRIRMSRVSVPGTQRWLRNFNSVGDGEGRGVPGAAGALCASPLTKATAMKSVHLGEAFNLSGAAYDLTVSWDGFGPNQTWHIPAETQTEAGVLNISVGANGTTIHWPAPAQGMTYCAVWQSQGQNESVASCIVNEPQEGDPDGLATHNLSQMFGAMGQEVCYHIMMFASAHPENVTSWSTVLSTYHFGGNASGAWSPQHVSVKNFSSSSVCVDWTPSLLSACPGVLKGYVVRYTDEDSSQVTEWPVAPTETHAVLQGLQAGVVYIVQVRADTAWLQSTWSQPQRFSIEASVPMLDIFLASLGSFLSIFLLGFLGFFVLNRAARLLCPPLPTPCASTAVKFPVSQWKQDWFGVSPTDFLEEVPPQEPLVVNMSWDENAEANLDTPKPQKEETELLQRAPEYTFDVELPLENRRQVSGHPEPGARALVGRKI</sequence>
<comment type="function">
    <text evidence="11">Functions as an interleukin receptor which binds interleukin-12 with low affinity and is involved in IL12 transduction. Associated with IL12RB2 it forms a functional, high affinity receptor for IL12. Also associates with IL23R to form the interleukin-23 receptor which functions in IL23 signal transduction probably through activation of the Jak-Stat signaling cascade.</text>
</comment>
<evidence type="ECO:0000313" key="19">
    <source>
        <dbReference type="Proteomes" id="UP000700334"/>
    </source>
</evidence>
<dbReference type="GO" id="GO:0004896">
    <property type="term" value="F:cytokine receptor activity"/>
    <property type="evidence" value="ECO:0007669"/>
    <property type="project" value="TreeGrafter"/>
</dbReference>
<dbReference type="PANTHER" id="PTHR23037:SF28">
    <property type="entry name" value="ERYTHROPOIETIN RECEPTOR"/>
    <property type="match status" value="1"/>
</dbReference>
<evidence type="ECO:0000256" key="13">
    <source>
        <dbReference type="ARBA" id="ARBA00067634"/>
    </source>
</evidence>
<keyword evidence="6 16" id="KW-1133">Transmembrane helix</keyword>
<comment type="subcellular location">
    <subcellularLocation>
        <location evidence="1">Membrane</location>
        <topology evidence="1">Single-pass type I membrane protein</topology>
    </subcellularLocation>
</comment>
<evidence type="ECO:0000256" key="16">
    <source>
        <dbReference type="SAM" id="Phobius"/>
    </source>
</evidence>
<accession>A0A8J6A8U5</accession>
<evidence type="ECO:0000256" key="9">
    <source>
        <dbReference type="ARBA" id="ARBA00023170"/>
    </source>
</evidence>
<evidence type="ECO:0000256" key="15">
    <source>
        <dbReference type="SAM" id="MobiDB-lite"/>
    </source>
</evidence>
<dbReference type="PANTHER" id="PTHR23037">
    <property type="entry name" value="CYTOKINE RECEPTOR"/>
    <property type="match status" value="1"/>
</dbReference>
<keyword evidence="19" id="KW-1185">Reference proteome</keyword>
<dbReference type="Pfam" id="PF00041">
    <property type="entry name" value="fn3"/>
    <property type="match status" value="1"/>
</dbReference>
<evidence type="ECO:0000256" key="11">
    <source>
        <dbReference type="ARBA" id="ARBA00057593"/>
    </source>
</evidence>
<keyword evidence="4" id="KW-0732">Signal</keyword>
<keyword evidence="9 18" id="KW-0675">Receptor</keyword>
<comment type="similarity">
    <text evidence="2">Belongs to the type I cytokine receptor family. Type 2 subfamily.</text>
</comment>
<dbReference type="CDD" id="cd00063">
    <property type="entry name" value="FN3"/>
    <property type="match status" value="1"/>
</dbReference>
<evidence type="ECO:0000259" key="17">
    <source>
        <dbReference type="PROSITE" id="PS50853"/>
    </source>
</evidence>
<evidence type="ECO:0000256" key="10">
    <source>
        <dbReference type="ARBA" id="ARBA00023180"/>
    </source>
</evidence>
<evidence type="ECO:0000256" key="1">
    <source>
        <dbReference type="ARBA" id="ARBA00004479"/>
    </source>
</evidence>
<keyword evidence="3 16" id="KW-0812">Transmembrane</keyword>
<evidence type="ECO:0000313" key="18">
    <source>
        <dbReference type="EMBL" id="KAG8517211.1"/>
    </source>
</evidence>
<keyword evidence="8" id="KW-1015">Disulfide bond</keyword>
<dbReference type="EMBL" id="JAGFMF010011659">
    <property type="protein sequence ID" value="KAG8517211.1"/>
    <property type="molecule type" value="Genomic_DNA"/>
</dbReference>
<keyword evidence="5" id="KW-0677">Repeat</keyword>
<organism evidence="18 19">
    <name type="scientific">Galemys pyrenaicus</name>
    <name type="common">Iberian desman</name>
    <name type="synonym">Pyrenean desman</name>
    <dbReference type="NCBI Taxonomy" id="202257"/>
    <lineage>
        <taxon>Eukaryota</taxon>
        <taxon>Metazoa</taxon>
        <taxon>Chordata</taxon>
        <taxon>Craniata</taxon>
        <taxon>Vertebrata</taxon>
        <taxon>Euteleostomi</taxon>
        <taxon>Mammalia</taxon>
        <taxon>Eutheria</taxon>
        <taxon>Laurasiatheria</taxon>
        <taxon>Eulipotyphla</taxon>
        <taxon>Talpidae</taxon>
        <taxon>Galemys</taxon>
    </lineage>
</organism>
<evidence type="ECO:0000256" key="6">
    <source>
        <dbReference type="ARBA" id="ARBA00022989"/>
    </source>
</evidence>
<dbReference type="FunFam" id="2.60.40.10:FF:001717">
    <property type="entry name" value="Interleukin 12 receptor subunit beta 1"/>
    <property type="match status" value="1"/>
</dbReference>
<dbReference type="SMART" id="SM00060">
    <property type="entry name" value="FN3"/>
    <property type="match status" value="2"/>
</dbReference>
<keyword evidence="7 16" id="KW-0472">Membrane</keyword>
<evidence type="ECO:0000256" key="14">
    <source>
        <dbReference type="ARBA" id="ARBA00079385"/>
    </source>
</evidence>
<evidence type="ECO:0000256" key="7">
    <source>
        <dbReference type="ARBA" id="ARBA00023136"/>
    </source>
</evidence>
<evidence type="ECO:0000256" key="3">
    <source>
        <dbReference type="ARBA" id="ARBA00022692"/>
    </source>
</evidence>
<dbReference type="GO" id="GO:0072536">
    <property type="term" value="C:interleukin-23 receptor complex"/>
    <property type="evidence" value="ECO:0007669"/>
    <property type="project" value="UniProtKB-ARBA"/>
</dbReference>
<name>A0A8J6A8U5_GALPY</name>
<feature type="domain" description="Fibronectin type-III" evidence="17">
    <location>
        <begin position="384"/>
        <end position="478"/>
    </location>
</feature>
<evidence type="ECO:0000256" key="12">
    <source>
        <dbReference type="ARBA" id="ARBA00065421"/>
    </source>
</evidence>
<proteinExistence type="inferred from homology"/>
<dbReference type="InterPro" id="IPR036116">
    <property type="entry name" value="FN3_sf"/>
</dbReference>
<keyword evidence="10" id="KW-0325">Glycoprotein</keyword>
<dbReference type="AlphaFoldDB" id="A0A8J6A8U5"/>
<protein>
    <recommendedName>
        <fullName evidence="13">Interleukin-12 receptor subunit beta-1</fullName>
    </recommendedName>
    <alternativeName>
        <fullName evidence="14">IL-12 receptor beta component</fullName>
    </alternativeName>
</protein>
<dbReference type="PROSITE" id="PS50853">
    <property type="entry name" value="FN3"/>
    <property type="match status" value="1"/>
</dbReference>
<reference evidence="18" key="1">
    <citation type="journal article" date="2021" name="Evol. Appl.">
        <title>The genome of the Pyrenean desman and the effects of bottlenecks and inbreeding on the genomic landscape of an endangered species.</title>
        <authorList>
            <person name="Escoda L."/>
            <person name="Castresana J."/>
        </authorList>
    </citation>
    <scope>NUCLEOTIDE SEQUENCE</scope>
    <source>
        <strain evidence="18">IBE-C5619</strain>
    </source>
</reference>
<dbReference type="InterPro" id="IPR013783">
    <property type="entry name" value="Ig-like_fold"/>
</dbReference>
<evidence type="ECO:0000256" key="2">
    <source>
        <dbReference type="ARBA" id="ARBA00008921"/>
    </source>
</evidence>